<reference evidence="4" key="1">
    <citation type="submission" date="2016-03" db="EMBL/GenBank/DDBJ databases">
        <authorList>
            <person name="Ploux O."/>
        </authorList>
    </citation>
    <scope>NUCLEOTIDE SEQUENCE [LARGE SCALE GENOMIC DNA]</scope>
    <source>
        <strain evidence="4">UK7</strain>
    </source>
</reference>
<gene>
    <name evidence="3" type="ORF">RCO7_06575</name>
</gene>
<proteinExistence type="predicted"/>
<evidence type="ECO:0008006" key="5">
    <source>
        <dbReference type="Google" id="ProtNLM"/>
    </source>
</evidence>
<dbReference type="SUPFAM" id="SSF117281">
    <property type="entry name" value="Kelch motif"/>
    <property type="match status" value="1"/>
</dbReference>
<feature type="region of interest" description="Disordered" evidence="1">
    <location>
        <begin position="534"/>
        <end position="573"/>
    </location>
</feature>
<name>A0A1E1K9S0_9HELO</name>
<organism evidence="3 4">
    <name type="scientific">Rhynchosporium graminicola</name>
    <dbReference type="NCBI Taxonomy" id="2792576"/>
    <lineage>
        <taxon>Eukaryota</taxon>
        <taxon>Fungi</taxon>
        <taxon>Dikarya</taxon>
        <taxon>Ascomycota</taxon>
        <taxon>Pezizomycotina</taxon>
        <taxon>Leotiomycetes</taxon>
        <taxon>Helotiales</taxon>
        <taxon>Ploettnerulaceae</taxon>
        <taxon>Rhynchosporium</taxon>
    </lineage>
</organism>
<sequence length="753" mass="80685">MALPVPMYSLNHSCSALFNNTLYTYSATAFQSLKMERGAEWSTLAMGVPVTGGVCVKSTPVNDTSAAALYIVGGNANDTNYQGLQRYTFSKKTWESITPTVAVTQNRLYHDSVYLNASDTILIYAGTQDGSKQLSSQTFTIEASPPHTVLAYEADAPPAISPILIQWTESKAMYIGGSETNTKAMIFSPSKSWVDSKASFSNPIYNTSNVKAVALNGNDGSKTIYTFDMTISPNTVNRTILIDANGNPVQNSPPVREKHVTTRNIEERAQLTVADWPEYNGTLAPKETRTSFSLAKDQSGMVVVTGGNDDDVLCIFRARSNAWANATAQLSSKAVSQQGLGSPPSTLSSTPASPSTSPSASPSSTPSTSPSLTAASSPESSTEAAVSAPDRDTPFPTKIVAAVIGSIAGAALILVALLLCFRWRRKSRQHPEAGHQSPASERPEEKNVMDFADGGFSELATTRHFQGHEPSDSKGSVSSMAILMGRVAYDRGDDDEIGRGVSNQFNLDYKGTISKPIPPQEPPVIYPRDEKTVSFAEGKSDRPPLSGIPVGPRPRGSTKGQRRGSTRRSSGWNRYWSGRNSLNILGFGSKRTTYEGSDRSSEYSIQQMPTHGSAVVPPLNVSDRPELNRVASGSPTVAHPSNKFPLSGAMSGQIERSGSISSMSSFNDDRYDAYSSGVPASVSEHQNGWNPVGDVGGNSAWNMRTSNYSESVYTTTINDRDTRFPSVEPGVPRLPTAPSADMSWLNLAGGSRI</sequence>
<protein>
    <recommendedName>
        <fullName evidence="5">Pre-mRNA splicing factor CLF1</fullName>
    </recommendedName>
</protein>
<comment type="caution">
    <text evidence="3">The sequence shown here is derived from an EMBL/GenBank/DDBJ whole genome shotgun (WGS) entry which is preliminary data.</text>
</comment>
<dbReference type="Gene3D" id="2.120.10.80">
    <property type="entry name" value="Kelch-type beta propeller"/>
    <property type="match status" value="1"/>
</dbReference>
<keyword evidence="2" id="KW-0812">Transmembrane</keyword>
<dbReference type="EMBL" id="FJUW01000009">
    <property type="protein sequence ID" value="CZS94741.1"/>
    <property type="molecule type" value="Genomic_DNA"/>
</dbReference>
<feature type="compositionally biased region" description="Low complexity" evidence="1">
    <location>
        <begin position="342"/>
        <end position="388"/>
    </location>
</feature>
<dbReference type="InParanoid" id="A0A1E1K9S0"/>
<feature type="region of interest" description="Disordered" evidence="1">
    <location>
        <begin position="335"/>
        <end position="392"/>
    </location>
</feature>
<feature type="transmembrane region" description="Helical" evidence="2">
    <location>
        <begin position="399"/>
        <end position="421"/>
    </location>
</feature>
<feature type="region of interest" description="Disordered" evidence="1">
    <location>
        <begin position="630"/>
        <end position="651"/>
    </location>
</feature>
<dbReference type="AlphaFoldDB" id="A0A1E1K9S0"/>
<evidence type="ECO:0000313" key="4">
    <source>
        <dbReference type="Proteomes" id="UP000178129"/>
    </source>
</evidence>
<evidence type="ECO:0000313" key="3">
    <source>
        <dbReference type="EMBL" id="CZS94741.1"/>
    </source>
</evidence>
<evidence type="ECO:0000256" key="2">
    <source>
        <dbReference type="SAM" id="Phobius"/>
    </source>
</evidence>
<dbReference type="InterPro" id="IPR015915">
    <property type="entry name" value="Kelch-typ_b-propeller"/>
</dbReference>
<dbReference type="STRING" id="914237.A0A1E1K9S0"/>
<dbReference type="Proteomes" id="UP000178129">
    <property type="component" value="Unassembled WGS sequence"/>
</dbReference>
<keyword evidence="2" id="KW-0472">Membrane</keyword>
<accession>A0A1E1K9S0</accession>
<keyword evidence="2" id="KW-1133">Transmembrane helix</keyword>
<evidence type="ECO:0000256" key="1">
    <source>
        <dbReference type="SAM" id="MobiDB-lite"/>
    </source>
</evidence>
<keyword evidence="4" id="KW-1185">Reference proteome</keyword>